<comment type="function">
    <text evidence="9">Plays a key role in early steps of protein N-linked glycosylation by being involved in the conversion of polyprenol into dolichol. Acts as a polyprenal reductase that mediates the reduction of polyprenal into dolichal in a NADP-dependent mechanism. Dolichols are required for the synthesis of dolichol-linked monosaccharides and the oligosaccharide precursor used for N-glycosylation.</text>
</comment>
<keyword evidence="12" id="KW-1185">Reference proteome</keyword>
<dbReference type="GO" id="GO:0160198">
    <property type="term" value="F:polyprenal reductase activity"/>
    <property type="evidence" value="ECO:0007669"/>
    <property type="project" value="UniProtKB-EC"/>
</dbReference>
<evidence type="ECO:0000313" key="11">
    <source>
        <dbReference type="EMBL" id="SPP79807.1"/>
    </source>
</evidence>
<dbReference type="GO" id="GO:0102389">
    <property type="term" value="F:polyprenol reductase activity"/>
    <property type="evidence" value="ECO:0007669"/>
    <property type="project" value="UniProtKB-UniRule"/>
</dbReference>
<comment type="caution">
    <text evidence="9">Lacks conserved residue(s) required for the propagation of feature annotation.</text>
</comment>
<evidence type="ECO:0000256" key="8">
    <source>
        <dbReference type="ARBA" id="ARBA00049427"/>
    </source>
</evidence>
<accession>A0A3B0JBS4</accession>
<dbReference type="OrthoDB" id="5788137at2759"/>
<dbReference type="AlphaFoldDB" id="A0A3B0JBS4"/>
<keyword evidence="9" id="KW-0560">Oxidoreductase</keyword>
<dbReference type="Proteomes" id="UP000268350">
    <property type="component" value="Unassembled WGS sequence"/>
</dbReference>
<dbReference type="PANTHER" id="PTHR14624">
    <property type="entry name" value="DFG10 PROTEIN"/>
    <property type="match status" value="1"/>
</dbReference>
<name>A0A3B0JBS4_DROGU</name>
<comment type="pathway">
    <text evidence="9">Protein modification; protein glycosylation.</text>
</comment>
<evidence type="ECO:0000256" key="2">
    <source>
        <dbReference type="ARBA" id="ARBA00012522"/>
    </source>
</evidence>
<evidence type="ECO:0000313" key="12">
    <source>
        <dbReference type="Proteomes" id="UP000268350"/>
    </source>
</evidence>
<keyword evidence="9" id="KW-0521">NADP</keyword>
<dbReference type="EC" id="1.3.1.94" evidence="2 9"/>
<sequence>MLLTIISSIEELIDQYKINLTQLAFCIFITTIVFFGSLMTLVESHLPNSIRQSFRYGKHSHKGEADVLISYLEVPKAWFKHFYIFAFGWSLLALCLLASSIANQTTAPEYALRFLDFVCGGPSNRKVEIDSTTALLGTVLLTLQCIRRFYETNFVQIFLKKSKMNLSHYAVGFVHYFGSIVSLLSNTSGFVRGTQPNEFSLKNLTQLQVVYLLVFLFAWQQQYSSNMILVNLRKDAKTGAVKTEQHLLPQGGWFTLLSSPHMFFEVVMYFCLADLFTPVRTWKLVFLWVASNQTINALLTHQWYKETFKDYPKRRRAILPYLL</sequence>
<reference evidence="12" key="1">
    <citation type="submission" date="2018-01" db="EMBL/GenBank/DDBJ databases">
        <authorList>
            <person name="Alioto T."/>
            <person name="Alioto T."/>
        </authorList>
    </citation>
    <scope>NUCLEOTIDE SEQUENCE [LARGE SCALE GENOMIC DNA]</scope>
</reference>
<organism evidence="11 12">
    <name type="scientific">Drosophila guanche</name>
    <name type="common">Fruit fly</name>
    <dbReference type="NCBI Taxonomy" id="7266"/>
    <lineage>
        <taxon>Eukaryota</taxon>
        <taxon>Metazoa</taxon>
        <taxon>Ecdysozoa</taxon>
        <taxon>Arthropoda</taxon>
        <taxon>Hexapoda</taxon>
        <taxon>Insecta</taxon>
        <taxon>Pterygota</taxon>
        <taxon>Neoptera</taxon>
        <taxon>Endopterygota</taxon>
        <taxon>Diptera</taxon>
        <taxon>Brachycera</taxon>
        <taxon>Muscomorpha</taxon>
        <taxon>Ephydroidea</taxon>
        <taxon>Drosophilidae</taxon>
        <taxon>Drosophila</taxon>
        <taxon>Sophophora</taxon>
    </lineage>
</organism>
<feature type="transmembrane region" description="Helical" evidence="9">
    <location>
        <begin position="20"/>
        <end position="42"/>
    </location>
</feature>
<dbReference type="OMA" id="RFYETNF"/>
<dbReference type="PROSITE" id="PS50244">
    <property type="entry name" value="S5A_REDUCTASE"/>
    <property type="match status" value="1"/>
</dbReference>
<dbReference type="InterPro" id="IPR001104">
    <property type="entry name" value="3-oxo-5_a-steroid_4-DH_C"/>
</dbReference>
<dbReference type="STRING" id="7266.A0A3B0JBS4"/>
<evidence type="ECO:0000256" key="9">
    <source>
        <dbReference type="RuleBase" id="RU367081"/>
    </source>
</evidence>
<dbReference type="GO" id="GO:0016095">
    <property type="term" value="P:polyprenol catabolic process"/>
    <property type="evidence" value="ECO:0007669"/>
    <property type="project" value="UniProtKB-UniRule"/>
</dbReference>
<dbReference type="InterPro" id="IPR039698">
    <property type="entry name" value="Dfg10/SRD5A3"/>
</dbReference>
<keyword evidence="4 9" id="KW-1133">Transmembrane helix</keyword>
<dbReference type="EMBL" id="OUUW01000004">
    <property type="protein sequence ID" value="SPP79807.1"/>
    <property type="molecule type" value="Genomic_DNA"/>
</dbReference>
<evidence type="ECO:0000256" key="6">
    <source>
        <dbReference type="ARBA" id="ARBA00046320"/>
    </source>
</evidence>
<protein>
    <recommendedName>
        <fullName evidence="7 9">Polyprenal reductase</fullName>
        <ecNumber evidence="2 9">1.3.1.94</ecNumber>
    </recommendedName>
</protein>
<comment type="catalytic activity">
    <reaction evidence="8 9">
        <text>a di-trans,poly-cis-dolichal + NADP(+) = a di-trans,poly-cis-polyprenal + NADPH + H(+)</text>
        <dbReference type="Rhea" id="RHEA:80727"/>
        <dbReference type="Rhea" id="RHEA-COMP:19536"/>
        <dbReference type="Rhea" id="RHEA-COMP:19537"/>
        <dbReference type="ChEBI" id="CHEBI:15378"/>
        <dbReference type="ChEBI" id="CHEBI:57783"/>
        <dbReference type="ChEBI" id="CHEBI:58349"/>
        <dbReference type="ChEBI" id="CHEBI:231623"/>
        <dbReference type="ChEBI" id="CHEBI:231637"/>
        <dbReference type="EC" id="1.3.1.94"/>
    </reaction>
    <physiologicalReaction direction="right-to-left" evidence="8 9">
        <dbReference type="Rhea" id="RHEA:80729"/>
    </physiologicalReaction>
</comment>
<dbReference type="GO" id="GO:0003865">
    <property type="term" value="F:3-oxo-5-alpha-steroid 4-dehydrogenase activity"/>
    <property type="evidence" value="ECO:0007669"/>
    <property type="project" value="TreeGrafter"/>
</dbReference>
<dbReference type="UniPathway" id="UPA00378"/>
<keyword evidence="9" id="KW-0256">Endoplasmic reticulum</keyword>
<keyword evidence="3 9" id="KW-0812">Transmembrane</keyword>
<evidence type="ECO:0000256" key="7">
    <source>
        <dbReference type="ARBA" id="ARBA00047186"/>
    </source>
</evidence>
<evidence type="ECO:0000256" key="3">
    <source>
        <dbReference type="ARBA" id="ARBA00022692"/>
    </source>
</evidence>
<dbReference type="GO" id="GO:0006488">
    <property type="term" value="P:dolichol-linked oligosaccharide biosynthetic process"/>
    <property type="evidence" value="ECO:0007669"/>
    <property type="project" value="UniProtKB-UniRule"/>
</dbReference>
<proteinExistence type="inferred from homology"/>
<dbReference type="Pfam" id="PF02544">
    <property type="entry name" value="Steroid_dh"/>
    <property type="match status" value="1"/>
</dbReference>
<gene>
    <name evidence="11" type="ORF">DGUA_6G012717</name>
</gene>
<evidence type="ECO:0000259" key="10">
    <source>
        <dbReference type="Pfam" id="PF02544"/>
    </source>
</evidence>
<dbReference type="GO" id="GO:0005789">
    <property type="term" value="C:endoplasmic reticulum membrane"/>
    <property type="evidence" value="ECO:0007669"/>
    <property type="project" value="UniProtKB-SubCell"/>
</dbReference>
<feature type="transmembrane region" description="Helical" evidence="9">
    <location>
        <begin position="170"/>
        <end position="191"/>
    </location>
</feature>
<feature type="domain" description="3-oxo-5-alpha-steroid 4-dehydrogenase C-terminal" evidence="10">
    <location>
        <begin position="204"/>
        <end position="323"/>
    </location>
</feature>
<evidence type="ECO:0000256" key="5">
    <source>
        <dbReference type="ARBA" id="ARBA00023136"/>
    </source>
</evidence>
<keyword evidence="5 9" id="KW-0472">Membrane</keyword>
<dbReference type="PANTHER" id="PTHR14624:SF0">
    <property type="entry name" value="POLYPRENOL REDUCTASE"/>
    <property type="match status" value="1"/>
</dbReference>
<comment type="similarity">
    <text evidence="6 9">Belongs to the steroid 5-alpha reductase family. Polyprenal reductase subfamily.</text>
</comment>
<feature type="transmembrane region" description="Helical" evidence="9">
    <location>
        <begin position="82"/>
        <end position="102"/>
    </location>
</feature>
<evidence type="ECO:0000256" key="4">
    <source>
        <dbReference type="ARBA" id="ARBA00022989"/>
    </source>
</evidence>
<evidence type="ECO:0000256" key="1">
    <source>
        <dbReference type="ARBA" id="ARBA00004127"/>
    </source>
</evidence>
<comment type="subcellular location">
    <subcellularLocation>
        <location evidence="1">Endomembrane system</location>
        <topology evidence="1">Multi-pass membrane protein</topology>
    </subcellularLocation>
    <subcellularLocation>
        <location evidence="9">Endoplasmic reticulum membrane</location>
    </subcellularLocation>
</comment>